<dbReference type="Gene3D" id="3.40.50.300">
    <property type="entry name" value="P-loop containing nucleotide triphosphate hydrolases"/>
    <property type="match status" value="1"/>
</dbReference>
<proteinExistence type="predicted"/>
<evidence type="ECO:0000256" key="1">
    <source>
        <dbReference type="ARBA" id="ARBA00022448"/>
    </source>
</evidence>
<organism evidence="2 3">
    <name type="scientific">Thraustotheca clavata</name>
    <dbReference type="NCBI Taxonomy" id="74557"/>
    <lineage>
        <taxon>Eukaryota</taxon>
        <taxon>Sar</taxon>
        <taxon>Stramenopiles</taxon>
        <taxon>Oomycota</taxon>
        <taxon>Saprolegniomycetes</taxon>
        <taxon>Saprolegniales</taxon>
        <taxon>Achlyaceae</taxon>
        <taxon>Thraustotheca</taxon>
    </lineage>
</organism>
<dbReference type="PANTHER" id="PTHR19241">
    <property type="entry name" value="ATP-BINDING CASSETTE TRANSPORTER"/>
    <property type="match status" value="1"/>
</dbReference>
<name>A0A1W0ACB5_9STRA</name>
<accession>A0A1W0ACB5</accession>
<evidence type="ECO:0008006" key="4">
    <source>
        <dbReference type="Google" id="ProtNLM"/>
    </source>
</evidence>
<evidence type="ECO:0000313" key="2">
    <source>
        <dbReference type="EMBL" id="OQS07924.1"/>
    </source>
</evidence>
<protein>
    <recommendedName>
        <fullName evidence="4">ATP-binding Cassette (ABC) Superfamily</fullName>
    </recommendedName>
</protein>
<reference evidence="2 3" key="1">
    <citation type="journal article" date="2014" name="Genome Biol. Evol.">
        <title>The secreted proteins of Achlya hypogyna and Thraustotheca clavata identify the ancestral oomycete secretome and reveal gene acquisitions by horizontal gene transfer.</title>
        <authorList>
            <person name="Misner I."/>
            <person name="Blouin N."/>
            <person name="Leonard G."/>
            <person name="Richards T.A."/>
            <person name="Lane C.E."/>
        </authorList>
    </citation>
    <scope>NUCLEOTIDE SEQUENCE [LARGE SCALE GENOMIC DNA]</scope>
    <source>
        <strain evidence="2 3">ATCC 34112</strain>
    </source>
</reference>
<comment type="caution">
    <text evidence="2">The sequence shown here is derived from an EMBL/GenBank/DDBJ whole genome shotgun (WGS) entry which is preliminary data.</text>
</comment>
<dbReference type="EMBL" id="JNBS01000027">
    <property type="protein sequence ID" value="OQS07924.1"/>
    <property type="molecule type" value="Genomic_DNA"/>
</dbReference>
<gene>
    <name evidence="2" type="ORF">THRCLA_20028</name>
</gene>
<keyword evidence="3" id="KW-1185">Reference proteome</keyword>
<dbReference type="InterPro" id="IPR027417">
    <property type="entry name" value="P-loop_NTPase"/>
</dbReference>
<evidence type="ECO:0000313" key="3">
    <source>
        <dbReference type="Proteomes" id="UP000243217"/>
    </source>
</evidence>
<dbReference type="AlphaFoldDB" id="A0A1W0ACB5"/>
<dbReference type="Proteomes" id="UP000243217">
    <property type="component" value="Unassembled WGS sequence"/>
</dbReference>
<keyword evidence="1" id="KW-0813">Transport</keyword>
<dbReference type="OrthoDB" id="205613at2759"/>
<sequence length="86" mass="9282">MITNDQFGSLTQGECKRVTIGGELLSNPITLFLDEPTTGLDSWAATILMGCQPFNVLFDLFDKLLSLKSGGDMVYFGGLGVESCEI</sequence>
<dbReference type="STRING" id="74557.A0A1W0ACB5"/>
<dbReference type="SUPFAM" id="SSF52540">
    <property type="entry name" value="P-loop containing nucleoside triphosphate hydrolases"/>
    <property type="match status" value="1"/>
</dbReference>